<keyword evidence="2" id="KW-1185">Reference proteome</keyword>
<proteinExistence type="predicted"/>
<organism evidence="1 2">
    <name type="scientific">Acorus gramineus</name>
    <name type="common">Dwarf sweet flag</name>
    <dbReference type="NCBI Taxonomy" id="55184"/>
    <lineage>
        <taxon>Eukaryota</taxon>
        <taxon>Viridiplantae</taxon>
        <taxon>Streptophyta</taxon>
        <taxon>Embryophyta</taxon>
        <taxon>Tracheophyta</taxon>
        <taxon>Spermatophyta</taxon>
        <taxon>Magnoliopsida</taxon>
        <taxon>Liliopsida</taxon>
        <taxon>Acoraceae</taxon>
        <taxon>Acorus</taxon>
    </lineage>
</organism>
<sequence length="49" mass="5108">MIDATVKSPSLQLQLTNSTHLQRVSASSALGAEALTLALTCSQIPCFSC</sequence>
<accession>A0AAV9AJ23</accession>
<reference evidence="1" key="1">
    <citation type="journal article" date="2023" name="Nat. Commun.">
        <title>Diploid and tetraploid genomes of Acorus and the evolution of monocots.</title>
        <authorList>
            <person name="Ma L."/>
            <person name="Liu K.W."/>
            <person name="Li Z."/>
            <person name="Hsiao Y.Y."/>
            <person name="Qi Y."/>
            <person name="Fu T."/>
            <person name="Tang G.D."/>
            <person name="Zhang D."/>
            <person name="Sun W.H."/>
            <person name="Liu D.K."/>
            <person name="Li Y."/>
            <person name="Chen G.Z."/>
            <person name="Liu X.D."/>
            <person name="Liao X.Y."/>
            <person name="Jiang Y.T."/>
            <person name="Yu X."/>
            <person name="Hao Y."/>
            <person name="Huang J."/>
            <person name="Zhao X.W."/>
            <person name="Ke S."/>
            <person name="Chen Y.Y."/>
            <person name="Wu W.L."/>
            <person name="Hsu J.L."/>
            <person name="Lin Y.F."/>
            <person name="Huang M.D."/>
            <person name="Li C.Y."/>
            <person name="Huang L."/>
            <person name="Wang Z.W."/>
            <person name="Zhao X."/>
            <person name="Zhong W.Y."/>
            <person name="Peng D.H."/>
            <person name="Ahmad S."/>
            <person name="Lan S."/>
            <person name="Zhang J.S."/>
            <person name="Tsai W.C."/>
            <person name="Van de Peer Y."/>
            <person name="Liu Z.J."/>
        </authorList>
    </citation>
    <scope>NUCLEOTIDE SEQUENCE</scope>
    <source>
        <strain evidence="1">SCP</strain>
    </source>
</reference>
<evidence type="ECO:0000313" key="2">
    <source>
        <dbReference type="Proteomes" id="UP001179952"/>
    </source>
</evidence>
<gene>
    <name evidence="1" type="ORF">QJS04_geneDACA022325</name>
</gene>
<protein>
    <submittedName>
        <fullName evidence="1">Uncharacterized protein</fullName>
    </submittedName>
</protein>
<evidence type="ECO:0000313" key="1">
    <source>
        <dbReference type="EMBL" id="KAK1264077.1"/>
    </source>
</evidence>
<reference evidence="1" key="2">
    <citation type="submission" date="2023-06" db="EMBL/GenBank/DDBJ databases">
        <authorList>
            <person name="Ma L."/>
            <person name="Liu K.-W."/>
            <person name="Li Z."/>
            <person name="Hsiao Y.-Y."/>
            <person name="Qi Y."/>
            <person name="Fu T."/>
            <person name="Tang G."/>
            <person name="Zhang D."/>
            <person name="Sun W.-H."/>
            <person name="Liu D.-K."/>
            <person name="Li Y."/>
            <person name="Chen G.-Z."/>
            <person name="Liu X.-D."/>
            <person name="Liao X.-Y."/>
            <person name="Jiang Y.-T."/>
            <person name="Yu X."/>
            <person name="Hao Y."/>
            <person name="Huang J."/>
            <person name="Zhao X.-W."/>
            <person name="Ke S."/>
            <person name="Chen Y.-Y."/>
            <person name="Wu W.-L."/>
            <person name="Hsu J.-L."/>
            <person name="Lin Y.-F."/>
            <person name="Huang M.-D."/>
            <person name="Li C.-Y."/>
            <person name="Huang L."/>
            <person name="Wang Z.-W."/>
            <person name="Zhao X."/>
            <person name="Zhong W.-Y."/>
            <person name="Peng D.-H."/>
            <person name="Ahmad S."/>
            <person name="Lan S."/>
            <person name="Zhang J.-S."/>
            <person name="Tsai W.-C."/>
            <person name="Van De Peer Y."/>
            <person name="Liu Z.-J."/>
        </authorList>
    </citation>
    <scope>NUCLEOTIDE SEQUENCE</scope>
    <source>
        <strain evidence="1">SCP</strain>
        <tissue evidence="1">Leaves</tissue>
    </source>
</reference>
<dbReference type="EMBL" id="JAUJYN010000009">
    <property type="protein sequence ID" value="KAK1264077.1"/>
    <property type="molecule type" value="Genomic_DNA"/>
</dbReference>
<comment type="caution">
    <text evidence="1">The sequence shown here is derived from an EMBL/GenBank/DDBJ whole genome shotgun (WGS) entry which is preliminary data.</text>
</comment>
<name>A0AAV9AJ23_ACOGR</name>
<dbReference type="Proteomes" id="UP001179952">
    <property type="component" value="Unassembled WGS sequence"/>
</dbReference>
<dbReference type="AlphaFoldDB" id="A0AAV9AJ23"/>